<evidence type="ECO:0000313" key="2">
    <source>
        <dbReference type="EMBL" id="ELR25032.1"/>
    </source>
</evidence>
<organism evidence="2 3">
    <name type="scientific">Acanthamoeba castellanii (strain ATCC 30010 / Neff)</name>
    <dbReference type="NCBI Taxonomy" id="1257118"/>
    <lineage>
        <taxon>Eukaryota</taxon>
        <taxon>Amoebozoa</taxon>
        <taxon>Discosea</taxon>
        <taxon>Longamoebia</taxon>
        <taxon>Centramoebida</taxon>
        <taxon>Acanthamoebidae</taxon>
        <taxon>Acanthamoeba</taxon>
    </lineage>
</organism>
<dbReference type="Proteomes" id="UP000011083">
    <property type="component" value="Unassembled WGS sequence"/>
</dbReference>
<sequence length="381" mass="42807">MLYARGHFFTGDDRTWSGPNMAVAALIQRYLDQPDYALENREATFYEFERTVIRVHNVGHEEDYDYDGLDDDDDDDNGNDYDHHDRTRDDEHTACLEQATTNALASSQQSESREDEDEDARHHAGLMRGIAGYMRKVYGLHYGVRLHFGRRATELARQGHRSCSNSPLRKYQGDDEPNEGEGAANDDNNDDEDDDGDCSFFHFAADVDLDGGLGPYAHALAFELAQARTDLMLGLFESFFSSSSSSSSVSASRASRSLSLSVRDGVEWTLSAQAGGPRHFAVRIAFADDRRRQLVSNMFGHDVPYYAPLFLDMRGAGSPVKLSCDGAGAMTLIWDVAMLEAQFQGPAPRRRMWAQLAHCHRAVTLACCQAMREWHGRFRYM</sequence>
<dbReference type="KEGG" id="acan:ACA1_110460"/>
<feature type="compositionally biased region" description="Basic and acidic residues" evidence="1">
    <location>
        <begin position="80"/>
        <end position="94"/>
    </location>
</feature>
<protein>
    <submittedName>
        <fullName evidence="2">Uncharacterized protein</fullName>
    </submittedName>
</protein>
<dbReference type="RefSeq" id="XP_004357187.1">
    <property type="nucleotide sequence ID" value="XM_004357131.1"/>
</dbReference>
<feature type="region of interest" description="Disordered" evidence="1">
    <location>
        <begin position="156"/>
        <end position="195"/>
    </location>
</feature>
<evidence type="ECO:0000313" key="3">
    <source>
        <dbReference type="Proteomes" id="UP000011083"/>
    </source>
</evidence>
<name>L8HIJ8_ACACF</name>
<dbReference type="AlphaFoldDB" id="L8HIJ8"/>
<keyword evidence="3" id="KW-1185">Reference proteome</keyword>
<feature type="region of interest" description="Disordered" evidence="1">
    <location>
        <begin position="63"/>
        <end position="121"/>
    </location>
</feature>
<accession>L8HIJ8</accession>
<dbReference type="VEuPathDB" id="AmoebaDB:ACA1_110460"/>
<evidence type="ECO:0000256" key="1">
    <source>
        <dbReference type="SAM" id="MobiDB-lite"/>
    </source>
</evidence>
<feature type="compositionally biased region" description="Acidic residues" evidence="1">
    <location>
        <begin position="63"/>
        <end position="79"/>
    </location>
</feature>
<gene>
    <name evidence="2" type="ORF">ACA1_110460</name>
</gene>
<proteinExistence type="predicted"/>
<reference evidence="2 3" key="1">
    <citation type="journal article" date="2013" name="Genome Biol.">
        <title>Genome of Acanthamoeba castellanii highlights extensive lateral gene transfer and early evolution of tyrosine kinase signaling.</title>
        <authorList>
            <person name="Clarke M."/>
            <person name="Lohan A.J."/>
            <person name="Liu B."/>
            <person name="Lagkouvardos I."/>
            <person name="Roy S."/>
            <person name="Zafar N."/>
            <person name="Bertelli C."/>
            <person name="Schilde C."/>
            <person name="Kianianmomeni A."/>
            <person name="Burglin T.R."/>
            <person name="Frech C."/>
            <person name="Turcotte B."/>
            <person name="Kopec K.O."/>
            <person name="Synnott J.M."/>
            <person name="Choo C."/>
            <person name="Paponov I."/>
            <person name="Finkler A."/>
            <person name="Soon Heng Tan C."/>
            <person name="Hutchins A.P."/>
            <person name="Weinmeier T."/>
            <person name="Rattei T."/>
            <person name="Chu J.S."/>
            <person name="Gimenez G."/>
            <person name="Irimia M."/>
            <person name="Rigden D.J."/>
            <person name="Fitzpatrick D.A."/>
            <person name="Lorenzo-Morales J."/>
            <person name="Bateman A."/>
            <person name="Chiu C.H."/>
            <person name="Tang P."/>
            <person name="Hegemann P."/>
            <person name="Fromm H."/>
            <person name="Raoult D."/>
            <person name="Greub G."/>
            <person name="Miranda-Saavedra D."/>
            <person name="Chen N."/>
            <person name="Nash P."/>
            <person name="Ginger M.L."/>
            <person name="Horn M."/>
            <person name="Schaap P."/>
            <person name="Caler L."/>
            <person name="Loftus B."/>
        </authorList>
    </citation>
    <scope>NUCLEOTIDE SEQUENCE [LARGE SCALE GENOMIC DNA]</scope>
    <source>
        <strain evidence="2 3">Neff</strain>
    </source>
</reference>
<dbReference type="EMBL" id="KB007806">
    <property type="protein sequence ID" value="ELR25032.1"/>
    <property type="molecule type" value="Genomic_DNA"/>
</dbReference>
<dbReference type="GeneID" id="14926073"/>